<evidence type="ECO:0000313" key="2">
    <source>
        <dbReference type="EMBL" id="SUG35135.1"/>
    </source>
</evidence>
<dbReference type="EMBL" id="UGXD01000002">
    <property type="protein sequence ID" value="SUG35135.1"/>
    <property type="molecule type" value="Genomic_DNA"/>
</dbReference>
<keyword evidence="1" id="KW-0472">Membrane</keyword>
<sequence length="75" mass="8338">MKYINNKYVQITILSTVFLLLFSFNVAGGVILFFKDIDDTLIGDLLGLNLTFMLSLAPVVYIFLMASICALLKSV</sequence>
<feature type="transmembrane region" description="Helical" evidence="1">
    <location>
        <begin position="46"/>
        <end position="72"/>
    </location>
</feature>
<dbReference type="Proteomes" id="UP000254762">
    <property type="component" value="Unassembled WGS sequence"/>
</dbReference>
<reference evidence="2 3" key="1">
    <citation type="submission" date="2018-06" db="EMBL/GenBank/DDBJ databases">
        <authorList>
            <consortium name="Pathogen Informatics"/>
            <person name="Doyle S."/>
        </authorList>
    </citation>
    <scope>NUCLEOTIDE SEQUENCE [LARGE SCALE GENOMIC DNA]</scope>
    <source>
        <strain evidence="2 3">NCTC7304</strain>
    </source>
</reference>
<keyword evidence="1" id="KW-1133">Transmembrane helix</keyword>
<organism evidence="2 3">
    <name type="scientific">Salmonella enterica subsp. arizonae</name>
    <dbReference type="NCBI Taxonomy" id="59203"/>
    <lineage>
        <taxon>Bacteria</taxon>
        <taxon>Pseudomonadati</taxon>
        <taxon>Pseudomonadota</taxon>
        <taxon>Gammaproteobacteria</taxon>
        <taxon>Enterobacterales</taxon>
        <taxon>Enterobacteriaceae</taxon>
        <taxon>Salmonella</taxon>
    </lineage>
</organism>
<proteinExistence type="predicted"/>
<accession>A0A379T1J2</accession>
<evidence type="ECO:0000256" key="1">
    <source>
        <dbReference type="SAM" id="Phobius"/>
    </source>
</evidence>
<gene>
    <name evidence="2" type="ORF">NCTC7304_04684</name>
</gene>
<keyword evidence="1" id="KW-0812">Transmembrane</keyword>
<feature type="transmembrane region" description="Helical" evidence="1">
    <location>
        <begin position="12"/>
        <end position="34"/>
    </location>
</feature>
<protein>
    <submittedName>
        <fullName evidence="2">Uncharacterized protein</fullName>
    </submittedName>
</protein>
<name>A0A379T1J2_SALER</name>
<dbReference type="AlphaFoldDB" id="A0A379T1J2"/>
<evidence type="ECO:0000313" key="3">
    <source>
        <dbReference type="Proteomes" id="UP000254762"/>
    </source>
</evidence>